<evidence type="ECO:0000256" key="2">
    <source>
        <dbReference type="ARBA" id="ARBA00022618"/>
    </source>
</evidence>
<dbReference type="AlphaFoldDB" id="E5Y4J5"/>
<dbReference type="GeneID" id="78086247"/>
<dbReference type="HAMAP" id="MF_00033">
    <property type="entry name" value="MurG"/>
    <property type="match status" value="1"/>
</dbReference>
<evidence type="ECO:0000256" key="5">
    <source>
        <dbReference type="ARBA" id="ARBA00022960"/>
    </source>
</evidence>
<dbReference type="Gene3D" id="3.40.50.2000">
    <property type="entry name" value="Glycogen Phosphorylase B"/>
    <property type="match status" value="2"/>
</dbReference>
<dbReference type="GO" id="GO:0005975">
    <property type="term" value="P:carbohydrate metabolic process"/>
    <property type="evidence" value="ECO:0007669"/>
    <property type="project" value="InterPro"/>
</dbReference>
<dbReference type="CDD" id="cd03785">
    <property type="entry name" value="GT28_MurG"/>
    <property type="match status" value="1"/>
</dbReference>
<feature type="binding site" evidence="10">
    <location>
        <position position="189"/>
    </location>
    <ligand>
        <name>UDP-N-acetyl-alpha-D-glucosamine</name>
        <dbReference type="ChEBI" id="CHEBI:57705"/>
    </ligand>
</feature>
<dbReference type="GO" id="GO:0005886">
    <property type="term" value="C:plasma membrane"/>
    <property type="evidence" value="ECO:0007669"/>
    <property type="project" value="UniProtKB-SubCell"/>
</dbReference>
<dbReference type="HOGENOM" id="CLU_037404_2_0_7"/>
<evidence type="ECO:0000256" key="9">
    <source>
        <dbReference type="ARBA" id="ARBA00023316"/>
    </source>
</evidence>
<dbReference type="PANTHER" id="PTHR21015:SF22">
    <property type="entry name" value="GLYCOSYLTRANSFERASE"/>
    <property type="match status" value="1"/>
</dbReference>
<comment type="caution">
    <text evidence="10">Lacks conserved residue(s) required for the propagation of feature annotation.</text>
</comment>
<feature type="domain" description="Glycosyl transferase family 28 C-terminal" evidence="12">
    <location>
        <begin position="183"/>
        <end position="340"/>
    </location>
</feature>
<keyword evidence="14" id="KW-1185">Reference proteome</keyword>
<keyword evidence="1 10" id="KW-1003">Cell membrane</keyword>
<dbReference type="Pfam" id="PF04101">
    <property type="entry name" value="Glyco_tran_28_C"/>
    <property type="match status" value="1"/>
</dbReference>
<evidence type="ECO:0000259" key="12">
    <source>
        <dbReference type="Pfam" id="PF04101"/>
    </source>
</evidence>
<evidence type="ECO:0000313" key="13">
    <source>
        <dbReference type="EMBL" id="EFV45103.2"/>
    </source>
</evidence>
<evidence type="ECO:0000256" key="3">
    <source>
        <dbReference type="ARBA" id="ARBA00022676"/>
    </source>
</evidence>
<organism evidence="13 14">
    <name type="scientific">Bilophila wadsworthia (strain 3_1_6)</name>
    <dbReference type="NCBI Taxonomy" id="563192"/>
    <lineage>
        <taxon>Bacteria</taxon>
        <taxon>Pseudomonadati</taxon>
        <taxon>Thermodesulfobacteriota</taxon>
        <taxon>Desulfovibrionia</taxon>
        <taxon>Desulfovibrionales</taxon>
        <taxon>Desulfovibrionaceae</taxon>
        <taxon>Bilophila</taxon>
    </lineage>
</organism>
<dbReference type="PANTHER" id="PTHR21015">
    <property type="entry name" value="UDP-N-ACETYLGLUCOSAMINE--N-ACETYLMURAMYL-(PENTAPEPTIDE) PYROPHOSPHORYL-UNDECAPRENOL N-ACETYLGLUCOSAMINE TRANSFERASE 1"/>
    <property type="match status" value="1"/>
</dbReference>
<proteinExistence type="inferred from homology"/>
<dbReference type="GO" id="GO:0008360">
    <property type="term" value="P:regulation of cell shape"/>
    <property type="evidence" value="ECO:0007669"/>
    <property type="project" value="UniProtKB-KW"/>
</dbReference>
<dbReference type="STRING" id="563192.HMPREF0179_01107"/>
<comment type="subcellular location">
    <subcellularLocation>
        <location evidence="10">Cell membrane</location>
        <topology evidence="10">Peripheral membrane protein</topology>
        <orientation evidence="10">Cytoplasmic side</orientation>
    </subcellularLocation>
</comment>
<evidence type="ECO:0000256" key="10">
    <source>
        <dbReference type="HAMAP-Rule" id="MF_00033"/>
    </source>
</evidence>
<evidence type="ECO:0000256" key="1">
    <source>
        <dbReference type="ARBA" id="ARBA00022475"/>
    </source>
</evidence>
<comment type="catalytic activity">
    <reaction evidence="10">
        <text>di-trans,octa-cis-undecaprenyl diphospho-N-acetyl-alpha-D-muramoyl-L-alanyl-D-glutamyl-meso-2,6-diaminopimeloyl-D-alanyl-D-alanine + UDP-N-acetyl-alpha-D-glucosamine = di-trans,octa-cis-undecaprenyl diphospho-[N-acetyl-alpha-D-glucosaminyl-(1-&gt;4)]-N-acetyl-alpha-D-muramoyl-L-alanyl-D-glutamyl-meso-2,6-diaminopimeloyl-D-alanyl-D-alanine + UDP + H(+)</text>
        <dbReference type="Rhea" id="RHEA:31227"/>
        <dbReference type="ChEBI" id="CHEBI:15378"/>
        <dbReference type="ChEBI" id="CHEBI:57705"/>
        <dbReference type="ChEBI" id="CHEBI:58223"/>
        <dbReference type="ChEBI" id="CHEBI:61387"/>
        <dbReference type="ChEBI" id="CHEBI:61388"/>
        <dbReference type="EC" id="2.4.1.227"/>
    </reaction>
</comment>
<dbReference type="EMBL" id="ADCP02000001">
    <property type="protein sequence ID" value="EFV45103.2"/>
    <property type="molecule type" value="Genomic_DNA"/>
</dbReference>
<dbReference type="GO" id="GO:0051301">
    <property type="term" value="P:cell division"/>
    <property type="evidence" value="ECO:0007669"/>
    <property type="project" value="UniProtKB-KW"/>
</dbReference>
<comment type="function">
    <text evidence="10">Cell wall formation. Catalyzes the transfer of a GlcNAc subunit on undecaprenyl-pyrophosphoryl-MurNAc-pentapeptide (lipid intermediate I) to form undecaprenyl-pyrophosphoryl-MurNAc-(pentapeptide)GlcNAc (lipid intermediate II).</text>
</comment>
<feature type="binding site" evidence="10">
    <location>
        <position position="288"/>
    </location>
    <ligand>
        <name>UDP-N-acetyl-alpha-D-glucosamine</name>
        <dbReference type="ChEBI" id="CHEBI:57705"/>
    </ligand>
</feature>
<evidence type="ECO:0000256" key="7">
    <source>
        <dbReference type="ARBA" id="ARBA00023136"/>
    </source>
</evidence>
<reference evidence="13 14" key="2">
    <citation type="submission" date="2013-04" db="EMBL/GenBank/DDBJ databases">
        <title>The Genome Sequence of Bilophila wadsworthia 3_1_6.</title>
        <authorList>
            <consortium name="The Broad Institute Genomics Platform"/>
            <person name="Earl A."/>
            <person name="Ward D."/>
            <person name="Feldgarden M."/>
            <person name="Gevers D."/>
            <person name="Sibley C."/>
            <person name="Strauss J."/>
            <person name="Allen-Vercoe E."/>
            <person name="Walker B."/>
            <person name="Young S."/>
            <person name="Zeng Q."/>
            <person name="Gargeya S."/>
            <person name="Fitzgerald M."/>
            <person name="Haas B."/>
            <person name="Abouelleil A."/>
            <person name="Allen A.W."/>
            <person name="Alvarado L."/>
            <person name="Arachchi H.M."/>
            <person name="Berlin A.M."/>
            <person name="Chapman S.B."/>
            <person name="Gainer-Dewar J."/>
            <person name="Goldberg J."/>
            <person name="Griggs A."/>
            <person name="Gujja S."/>
            <person name="Hansen M."/>
            <person name="Howarth C."/>
            <person name="Imamovic A."/>
            <person name="Ireland A."/>
            <person name="Larimer J."/>
            <person name="McCowan C."/>
            <person name="Murphy C."/>
            <person name="Pearson M."/>
            <person name="Poon T.W."/>
            <person name="Priest M."/>
            <person name="Roberts A."/>
            <person name="Saif S."/>
            <person name="Shea T."/>
            <person name="Sisk P."/>
            <person name="Sykes S."/>
            <person name="Wortman J."/>
            <person name="Nusbaum C."/>
            <person name="Birren B."/>
        </authorList>
    </citation>
    <scope>NUCLEOTIDE SEQUENCE [LARGE SCALE GENOMIC DNA]</scope>
    <source>
        <strain evidence="13 14">3_1_6</strain>
    </source>
</reference>
<comment type="caution">
    <text evidence="13">The sequence shown here is derived from an EMBL/GenBank/DDBJ whole genome shotgun (WGS) entry which is preliminary data.</text>
</comment>
<feature type="binding site" evidence="10">
    <location>
        <position position="164"/>
    </location>
    <ligand>
        <name>UDP-N-acetyl-alpha-D-glucosamine</name>
        <dbReference type="ChEBI" id="CHEBI:57705"/>
    </ligand>
</feature>
<dbReference type="eggNOG" id="COG0707">
    <property type="taxonomic scope" value="Bacteria"/>
</dbReference>
<name>E5Y4J5_BILW3</name>
<feature type="domain" description="Glycosyltransferase family 28 N-terminal" evidence="11">
    <location>
        <begin position="5"/>
        <end position="141"/>
    </location>
</feature>
<keyword evidence="9 10" id="KW-0961">Cell wall biogenesis/degradation</keyword>
<keyword evidence="2 10" id="KW-0132">Cell division</keyword>
<keyword evidence="4 10" id="KW-0808">Transferase</keyword>
<dbReference type="EC" id="2.4.1.227" evidence="10"/>
<evidence type="ECO:0000259" key="11">
    <source>
        <dbReference type="Pfam" id="PF03033"/>
    </source>
</evidence>
<evidence type="ECO:0000256" key="6">
    <source>
        <dbReference type="ARBA" id="ARBA00022984"/>
    </source>
</evidence>
<evidence type="ECO:0000256" key="4">
    <source>
        <dbReference type="ARBA" id="ARBA00022679"/>
    </source>
</evidence>
<dbReference type="Proteomes" id="UP000006034">
    <property type="component" value="Unassembled WGS sequence"/>
</dbReference>
<keyword evidence="5 10" id="KW-0133">Cell shape</keyword>
<evidence type="ECO:0000256" key="8">
    <source>
        <dbReference type="ARBA" id="ARBA00023306"/>
    </source>
</evidence>
<feature type="binding site" evidence="10">
    <location>
        <begin position="12"/>
        <end position="14"/>
    </location>
    <ligand>
        <name>UDP-N-acetyl-alpha-D-glucosamine</name>
        <dbReference type="ChEBI" id="CHEBI:57705"/>
    </ligand>
</feature>
<dbReference type="InterPro" id="IPR007235">
    <property type="entry name" value="Glyco_trans_28_C"/>
</dbReference>
<evidence type="ECO:0000313" key="14">
    <source>
        <dbReference type="Proteomes" id="UP000006034"/>
    </source>
</evidence>
<dbReference type="GO" id="GO:0051991">
    <property type="term" value="F:UDP-N-acetyl-D-glucosamine:N-acetylmuramoyl-L-alanyl-D-glutamyl-meso-2,6-diaminopimelyl-D-alanyl-D-alanine-diphosphoundecaprenol 4-beta-N-acetylglucosaminlytransferase activity"/>
    <property type="evidence" value="ECO:0007669"/>
    <property type="project" value="RHEA"/>
</dbReference>
<feature type="binding site" evidence="10">
    <location>
        <position position="243"/>
    </location>
    <ligand>
        <name>UDP-N-acetyl-alpha-D-glucosamine</name>
        <dbReference type="ChEBI" id="CHEBI:57705"/>
    </ligand>
</feature>
<feature type="binding site" evidence="10">
    <location>
        <position position="123"/>
    </location>
    <ligand>
        <name>UDP-N-acetyl-alpha-D-glucosamine</name>
        <dbReference type="ChEBI" id="CHEBI:57705"/>
    </ligand>
</feature>
<accession>E5Y4J5</accession>
<dbReference type="UniPathway" id="UPA00219"/>
<comment type="pathway">
    <text evidence="10">Cell wall biogenesis; peptidoglycan biosynthesis.</text>
</comment>
<dbReference type="Pfam" id="PF03033">
    <property type="entry name" value="Glyco_transf_28"/>
    <property type="match status" value="1"/>
</dbReference>
<dbReference type="OrthoDB" id="9808936at2"/>
<dbReference type="GO" id="GO:0009252">
    <property type="term" value="P:peptidoglycan biosynthetic process"/>
    <property type="evidence" value="ECO:0007669"/>
    <property type="project" value="UniProtKB-UniRule"/>
</dbReference>
<gene>
    <name evidence="10" type="primary">murG</name>
    <name evidence="13" type="ORF">HMPREF0179_01107</name>
</gene>
<dbReference type="RefSeq" id="WP_016360770.1">
    <property type="nucleotide sequence ID" value="NZ_KE150238.1"/>
</dbReference>
<dbReference type="InterPro" id="IPR006009">
    <property type="entry name" value="GlcNAc_MurG"/>
</dbReference>
<dbReference type="GO" id="GO:0050511">
    <property type="term" value="F:undecaprenyldiphospho-muramoylpentapeptide beta-N-acetylglucosaminyltransferase activity"/>
    <property type="evidence" value="ECO:0007669"/>
    <property type="project" value="UniProtKB-UniRule"/>
</dbReference>
<keyword evidence="7 10" id="KW-0472">Membrane</keyword>
<dbReference type="NCBIfam" id="TIGR01133">
    <property type="entry name" value="murG"/>
    <property type="match status" value="1"/>
</dbReference>
<dbReference type="InterPro" id="IPR004276">
    <property type="entry name" value="GlycoTrans_28_N"/>
</dbReference>
<keyword evidence="6 10" id="KW-0573">Peptidoglycan synthesis</keyword>
<comment type="similarity">
    <text evidence="10">Belongs to the glycosyltransferase 28 family. MurG subfamily.</text>
</comment>
<dbReference type="SUPFAM" id="SSF53756">
    <property type="entry name" value="UDP-Glycosyltransferase/glycogen phosphorylase"/>
    <property type="match status" value="1"/>
</dbReference>
<keyword evidence="8 10" id="KW-0131">Cell cycle</keyword>
<dbReference type="GO" id="GO:0071555">
    <property type="term" value="P:cell wall organization"/>
    <property type="evidence" value="ECO:0007669"/>
    <property type="project" value="UniProtKB-KW"/>
</dbReference>
<sequence>MGVRIILTTGGTGGHIFPALAVAEQLRREGAELLFVGSQYGSEAKLAKQAGLEFRGLPVRGVLGRGLRSVGALWGLFRAVFMARAIVKDFRPDAVIGFGAYASFPSLVAAKLSGVPIAVHEQNAMPGLTNRMLAKLAKRVFLSLPDVTGAFDAKKSQLTGNPVREAIVESGKNAVGHPGTRRLLVMGGSQGAKAVNSVILASLERLTKAGIEIRHQTGSFDLERVLAGYRAHGVDASGVTPFIEDVAAAYQWADLVLCRAGATSVAELAVAGKAAVLVPFPYATHDHQTYNAQVMVDQGAALLVAEKDLPHLDAGGMLINLLLDPGTLRTMSQMAHTCARPDAASKVAQGVLALCRQS</sequence>
<keyword evidence="3 10" id="KW-0328">Glycosyltransferase</keyword>
<reference evidence="13 14" key="1">
    <citation type="submission" date="2010-10" db="EMBL/GenBank/DDBJ databases">
        <authorList>
            <consortium name="The Broad Institute Genome Sequencing Platform"/>
            <person name="Ward D."/>
            <person name="Earl A."/>
            <person name="Feldgarden M."/>
            <person name="Young S.K."/>
            <person name="Gargeya S."/>
            <person name="Zeng Q."/>
            <person name="Alvarado L."/>
            <person name="Berlin A."/>
            <person name="Bochicchio J."/>
            <person name="Chapman S.B."/>
            <person name="Chen Z."/>
            <person name="Freedman E."/>
            <person name="Gellesch M."/>
            <person name="Goldberg J."/>
            <person name="Griggs A."/>
            <person name="Gujja S."/>
            <person name="Heilman E."/>
            <person name="Heiman D."/>
            <person name="Howarth C."/>
            <person name="Mehta T."/>
            <person name="Neiman D."/>
            <person name="Pearson M."/>
            <person name="Roberts A."/>
            <person name="Saif S."/>
            <person name="Shea T."/>
            <person name="Shenoy N."/>
            <person name="Sisk P."/>
            <person name="Stolte C."/>
            <person name="Sykes S."/>
            <person name="White J."/>
            <person name="Yandava C."/>
            <person name="Allen-Vercoe E."/>
            <person name="Sibley C."/>
            <person name="Ambrose C.E."/>
            <person name="Strauss J."/>
            <person name="Daigneault M."/>
            <person name="Haas B."/>
            <person name="Nusbaum C."/>
            <person name="Birren B."/>
        </authorList>
    </citation>
    <scope>NUCLEOTIDE SEQUENCE [LARGE SCALE GENOMIC DNA]</scope>
    <source>
        <strain evidence="13 14">3_1_6</strain>
    </source>
</reference>
<protein>
    <recommendedName>
        <fullName evidence="10">UDP-N-acetylglucosamine--N-acetylmuramyl-(pentapeptide) pyrophosphoryl-undecaprenol N-acetylglucosamine transferase</fullName>
        <ecNumber evidence="10">2.4.1.227</ecNumber>
    </recommendedName>
    <alternativeName>
        <fullName evidence="10">Undecaprenyl-PP-MurNAc-pentapeptide-UDPGlcNAc GlcNAc transferase</fullName>
    </alternativeName>
</protein>